<sequence>MLLDAGASPQARNARGQTPAHLAALAQSAETLELLLQRGADPNSVDTGGRTPLHSAIVKGSRSCECVRLLVEHGADVNRPDAFGYTPLHIAALSEFSSCVELLIRHGGHVTARTKGGVSALSFMVRRTPDALQRFVDRLDASISLHEHELGDVDCTLKLDFRVLVPRTCHGEAELLLSFVESGQRHLLQHPLCQTFLFLKWKHIRKFFLISLLFHALFVALHTTFVMAVYLEAPTTNSTGADLGWEAANLNLSDLPLYVTILGYGLLSMNILLVLKEIFQMAHAKFHYMRRWENWLQWLIIATVFACVEALWLDRPRLTASWQHHIAALGIFFTWLELMMLVGRFPMFGLYIQMLTTVAANFVKFLLAYSCLLIAFALSFTLLFRGYPSFKTVPLGLLKTVVMMVGEFEYEDMFFSKEHPVIYEGTLHLLFFIFVVLTTVVLMNLLVGLAVSDIQGLQRSAGLDRLVRQAELVSHIESLLFSKLLKFIPDGILTFCHQNALLVASNYRSNRMFETGTGC</sequence>
<evidence type="ECO:0000256" key="7">
    <source>
        <dbReference type="ARBA" id="ARBA00023043"/>
    </source>
</evidence>
<keyword evidence="17" id="KW-1185">Reference proteome</keyword>
<keyword evidence="4 14" id="KW-0812">Transmembrane</keyword>
<dbReference type="PROSITE" id="PS50297">
    <property type="entry name" value="ANK_REP_REGION"/>
    <property type="match status" value="3"/>
</dbReference>
<feature type="domain" description="Ion transport" evidence="15">
    <location>
        <begin position="208"/>
        <end position="460"/>
    </location>
</feature>
<feature type="repeat" description="ANK" evidence="12">
    <location>
        <begin position="83"/>
        <end position="115"/>
    </location>
</feature>
<dbReference type="OrthoDB" id="7464126at2759"/>
<reference evidence="16 17" key="1">
    <citation type="submission" date="2020-04" db="EMBL/GenBank/DDBJ databases">
        <authorList>
            <person name="Alioto T."/>
            <person name="Alioto T."/>
            <person name="Gomez Garrido J."/>
        </authorList>
    </citation>
    <scope>NUCLEOTIDE SEQUENCE [LARGE SCALE GENOMIC DNA]</scope>
</reference>
<evidence type="ECO:0000256" key="1">
    <source>
        <dbReference type="ARBA" id="ARBA00004141"/>
    </source>
</evidence>
<evidence type="ECO:0000256" key="11">
    <source>
        <dbReference type="ARBA" id="ARBA00023303"/>
    </source>
</evidence>
<dbReference type="SMART" id="SM00248">
    <property type="entry name" value="ANK"/>
    <property type="match status" value="3"/>
</dbReference>
<evidence type="ECO:0000256" key="4">
    <source>
        <dbReference type="ARBA" id="ARBA00022692"/>
    </source>
</evidence>
<evidence type="ECO:0000259" key="15">
    <source>
        <dbReference type="Pfam" id="PF00520"/>
    </source>
</evidence>
<dbReference type="GO" id="GO:0034703">
    <property type="term" value="C:cation channel complex"/>
    <property type="evidence" value="ECO:0007669"/>
    <property type="project" value="UniProtKB-ARBA"/>
</dbReference>
<feature type="transmembrane region" description="Helical" evidence="14">
    <location>
        <begin position="325"/>
        <end position="345"/>
    </location>
</feature>
<keyword evidence="11" id="KW-0407">Ion channel</keyword>
<name>A0A8S1C3V7_9INSE</name>
<dbReference type="PANTHER" id="PTHR47143:SF1">
    <property type="entry name" value="ION_TRANS DOMAIN-CONTAINING PROTEIN"/>
    <property type="match status" value="1"/>
</dbReference>
<dbReference type="SUPFAM" id="SSF48403">
    <property type="entry name" value="Ankyrin repeat"/>
    <property type="match status" value="1"/>
</dbReference>
<keyword evidence="5" id="KW-0677">Repeat</keyword>
<keyword evidence="9 14" id="KW-0472">Membrane</keyword>
<evidence type="ECO:0000313" key="16">
    <source>
        <dbReference type="EMBL" id="CAB3360545.1"/>
    </source>
</evidence>
<evidence type="ECO:0000256" key="3">
    <source>
        <dbReference type="ARBA" id="ARBA00022606"/>
    </source>
</evidence>
<feature type="repeat" description="ANK" evidence="12">
    <location>
        <begin position="48"/>
        <end position="82"/>
    </location>
</feature>
<dbReference type="Pfam" id="PF00520">
    <property type="entry name" value="Ion_trans"/>
    <property type="match status" value="1"/>
</dbReference>
<keyword evidence="10" id="KW-0325">Glycoprotein</keyword>
<evidence type="ECO:0000313" key="17">
    <source>
        <dbReference type="Proteomes" id="UP000494165"/>
    </source>
</evidence>
<feature type="transmembrane region" description="Helical" evidence="14">
    <location>
        <begin position="255"/>
        <end position="275"/>
    </location>
</feature>
<dbReference type="AlphaFoldDB" id="A0A8S1C3V7"/>
<evidence type="ECO:0000256" key="10">
    <source>
        <dbReference type="ARBA" id="ARBA00023180"/>
    </source>
</evidence>
<keyword evidence="6 14" id="KW-1133">Transmembrane helix</keyword>
<keyword evidence="2" id="KW-0813">Transport</keyword>
<comment type="caution">
    <text evidence="16">The sequence shown here is derived from an EMBL/GenBank/DDBJ whole genome shotgun (WGS) entry which is preliminary data.</text>
</comment>
<keyword evidence="8" id="KW-0406">Ion transport</keyword>
<evidence type="ECO:0000256" key="6">
    <source>
        <dbReference type="ARBA" id="ARBA00022989"/>
    </source>
</evidence>
<dbReference type="Pfam" id="PF12796">
    <property type="entry name" value="Ank_2"/>
    <property type="match status" value="1"/>
</dbReference>
<dbReference type="GO" id="GO:0005216">
    <property type="term" value="F:monoatomic ion channel activity"/>
    <property type="evidence" value="ECO:0007669"/>
    <property type="project" value="InterPro"/>
</dbReference>
<feature type="transmembrane region" description="Helical" evidence="14">
    <location>
        <begin position="366"/>
        <end position="387"/>
    </location>
</feature>
<dbReference type="InterPro" id="IPR005821">
    <property type="entry name" value="Ion_trans_dom"/>
</dbReference>
<feature type="transmembrane region" description="Helical" evidence="14">
    <location>
        <begin position="429"/>
        <end position="451"/>
    </location>
</feature>
<feature type="transmembrane region" description="Helical" evidence="14">
    <location>
        <begin position="207"/>
        <end position="231"/>
    </location>
</feature>
<evidence type="ECO:0000256" key="2">
    <source>
        <dbReference type="ARBA" id="ARBA00022448"/>
    </source>
</evidence>
<evidence type="ECO:0000256" key="12">
    <source>
        <dbReference type="PROSITE-ProRule" id="PRU00023"/>
    </source>
</evidence>
<feature type="repeat" description="ANK" evidence="12">
    <location>
        <begin position="15"/>
        <end position="47"/>
    </location>
</feature>
<accession>A0A8S1C3V7</accession>
<dbReference type="InterPro" id="IPR052076">
    <property type="entry name" value="TRP_cation_channel"/>
</dbReference>
<dbReference type="Gene3D" id="1.10.287.70">
    <property type="match status" value="1"/>
</dbReference>
<dbReference type="Proteomes" id="UP000494165">
    <property type="component" value="Unassembled WGS sequence"/>
</dbReference>
<feature type="region of interest" description="Disordered" evidence="13">
    <location>
        <begin position="1"/>
        <end position="20"/>
    </location>
</feature>
<feature type="transmembrane region" description="Helical" evidence="14">
    <location>
        <begin position="295"/>
        <end position="313"/>
    </location>
</feature>
<evidence type="ECO:0000256" key="8">
    <source>
        <dbReference type="ARBA" id="ARBA00023065"/>
    </source>
</evidence>
<keyword evidence="3" id="KW-0716">Sensory transduction</keyword>
<gene>
    <name evidence="16" type="ORF">CLODIP_2_CD08810</name>
</gene>
<dbReference type="InterPro" id="IPR036770">
    <property type="entry name" value="Ankyrin_rpt-contain_sf"/>
</dbReference>
<dbReference type="Gene3D" id="1.25.40.20">
    <property type="entry name" value="Ankyrin repeat-containing domain"/>
    <property type="match status" value="1"/>
</dbReference>
<dbReference type="EMBL" id="CADEPI010000003">
    <property type="protein sequence ID" value="CAB3360545.1"/>
    <property type="molecule type" value="Genomic_DNA"/>
</dbReference>
<comment type="subcellular location">
    <subcellularLocation>
        <location evidence="1">Membrane</location>
        <topology evidence="1">Multi-pass membrane protein</topology>
    </subcellularLocation>
</comment>
<dbReference type="PANTHER" id="PTHR47143">
    <property type="entry name" value="TRANSIENT RECEPTOR POTENTIAL CATION CHANNEL PROTEIN PAINLESS"/>
    <property type="match status" value="1"/>
</dbReference>
<proteinExistence type="predicted"/>
<protein>
    <recommendedName>
        <fullName evidence="15">Ion transport domain-containing protein</fullName>
    </recommendedName>
</protein>
<dbReference type="PROSITE" id="PS50088">
    <property type="entry name" value="ANK_REPEAT"/>
    <property type="match status" value="3"/>
</dbReference>
<keyword evidence="7 12" id="KW-0040">ANK repeat</keyword>
<evidence type="ECO:0000256" key="14">
    <source>
        <dbReference type="SAM" id="Phobius"/>
    </source>
</evidence>
<evidence type="ECO:0000256" key="5">
    <source>
        <dbReference type="ARBA" id="ARBA00022737"/>
    </source>
</evidence>
<evidence type="ECO:0000256" key="9">
    <source>
        <dbReference type="ARBA" id="ARBA00023136"/>
    </source>
</evidence>
<dbReference type="PRINTS" id="PR01415">
    <property type="entry name" value="ANKYRIN"/>
</dbReference>
<evidence type="ECO:0000256" key="13">
    <source>
        <dbReference type="SAM" id="MobiDB-lite"/>
    </source>
</evidence>
<organism evidence="16 17">
    <name type="scientific">Cloeon dipterum</name>
    <dbReference type="NCBI Taxonomy" id="197152"/>
    <lineage>
        <taxon>Eukaryota</taxon>
        <taxon>Metazoa</taxon>
        <taxon>Ecdysozoa</taxon>
        <taxon>Arthropoda</taxon>
        <taxon>Hexapoda</taxon>
        <taxon>Insecta</taxon>
        <taxon>Pterygota</taxon>
        <taxon>Palaeoptera</taxon>
        <taxon>Ephemeroptera</taxon>
        <taxon>Pisciforma</taxon>
        <taxon>Baetidae</taxon>
        <taxon>Cloeon</taxon>
    </lineage>
</organism>
<dbReference type="InterPro" id="IPR002110">
    <property type="entry name" value="Ankyrin_rpt"/>
</dbReference>